<evidence type="ECO:0000313" key="2">
    <source>
        <dbReference type="EMBL" id="RNG26070.1"/>
    </source>
</evidence>
<name>A0A3M8W942_9ACTN</name>
<dbReference type="AlphaFoldDB" id="A0A3M8W942"/>
<comment type="caution">
    <text evidence="2">The sequence shown here is derived from an EMBL/GenBank/DDBJ whole genome shotgun (WGS) entry which is preliminary data.</text>
</comment>
<keyword evidence="3" id="KW-1185">Reference proteome</keyword>
<protein>
    <submittedName>
        <fullName evidence="2">Uncharacterized protein</fullName>
    </submittedName>
</protein>
<accession>A0A3M8W942</accession>
<dbReference type="Proteomes" id="UP000275401">
    <property type="component" value="Unassembled WGS sequence"/>
</dbReference>
<evidence type="ECO:0000313" key="3">
    <source>
        <dbReference type="Proteomes" id="UP000275401"/>
    </source>
</evidence>
<feature type="region of interest" description="Disordered" evidence="1">
    <location>
        <begin position="61"/>
        <end position="90"/>
    </location>
</feature>
<organism evidence="2 3">
    <name type="scientific">Streptomyces botrytidirepellens</name>
    <dbReference type="NCBI Taxonomy" id="2486417"/>
    <lineage>
        <taxon>Bacteria</taxon>
        <taxon>Bacillati</taxon>
        <taxon>Actinomycetota</taxon>
        <taxon>Actinomycetes</taxon>
        <taxon>Kitasatosporales</taxon>
        <taxon>Streptomycetaceae</taxon>
        <taxon>Streptomyces</taxon>
    </lineage>
</organism>
<proteinExistence type="predicted"/>
<dbReference type="EMBL" id="RIBZ01000212">
    <property type="protein sequence ID" value="RNG26070.1"/>
    <property type="molecule type" value="Genomic_DNA"/>
</dbReference>
<sequence length="90" mass="9148">MVRSAIAIFERSGTAAAGAGSLWLGGRLTGIDSVAHAAEGAEEAVDGARRILVSQATNASAALSPESRSRATVSSPKYAEAAGSRCRWTT</sequence>
<reference evidence="2 3" key="1">
    <citation type="submission" date="2018-11" db="EMBL/GenBank/DDBJ databases">
        <title>The Potential of Streptomyces as Biocontrol Agents against the Tomato grey mould, Botrytis cinerea (Gray mold) Frontiers in Microbiology.</title>
        <authorList>
            <person name="Li D."/>
        </authorList>
    </citation>
    <scope>NUCLEOTIDE SEQUENCE [LARGE SCALE GENOMIC DNA]</scope>
    <source>
        <strain evidence="2 3">NEAU-LD23</strain>
    </source>
</reference>
<evidence type="ECO:0000256" key="1">
    <source>
        <dbReference type="SAM" id="MobiDB-lite"/>
    </source>
</evidence>
<dbReference type="RefSeq" id="WP_123100651.1">
    <property type="nucleotide sequence ID" value="NZ_RIBZ01000212.1"/>
</dbReference>
<gene>
    <name evidence="2" type="ORF">EEJ42_16280</name>
</gene>